<dbReference type="OrthoDB" id="295033at2759"/>
<dbReference type="InterPro" id="IPR000432">
    <property type="entry name" value="DNA_mismatch_repair_MutS_C"/>
</dbReference>
<dbReference type="GO" id="GO:0005634">
    <property type="term" value="C:nucleus"/>
    <property type="evidence" value="ECO:0007669"/>
    <property type="project" value="UniProtKB-SubCell"/>
</dbReference>
<sequence length="3285" mass="364714">MAEVQPKQELQLDSFQEQGFLSYYRHLPEKSSTTLRVFDRTDYYTVHGEDAVFVAKEVFKTTGVIKYLGSGDRKVESAVLSKLNFESLVRDLLLVRQYRVEVYKNKGGAKNNEWSIGYKASPGNLTQFEDILFGNNDMSVSVGVIAVKLGSDAGQRVVGVGYADATLRKFMVSEFTDNDQFSNLEALIVQLGPKECLLGTGDSAIENGKLKQVLDRSGLLVTERKKSDFSTKDTVQDLNRLLKFKKGEQDNSAALPETEKSHAIGALAAVIKYLELLSDEGNFGQFSISSFELGQYMRLDAAAVRALNLLPNTVEGGNRNHSILGLLNRCRTAQGQRLLGQWVKQPLVDLNKIEERLNVVEAMIDDTELRQTLQEDQLRKIPDFQRLAKKFQRKKATLQDCYRVYQAIEKMPYLLETLECHEGPNKHLLMELFTNPAKELLMDFAKFQEMVETTMDLAQVENHEFVIKADFDEGLAALREKIDSLEDDIKSQMNKVARDLGIEPNKVLKLESNLQLGYFFRVTRKDEKALRNNKNYMIIDTKNNGVRFHNNAVRKYNEEYLQCKEDYNDQQKSVVAEVTNIAAGYVEPMLLMNDLIAQLDVLVSFAHVSASAPIAYIRPKLLSKGSGKIDLKEARHPCLEMQDDVAYIPNDVVFEKDKQMFHIITGPNMGGKSTYIRSIGVVVLMAQLGCFVPCSEAEISIVDSILARVGAGDSQLKGVSTFMAEMLETASILKSSSENSLIIIDELGRGTSTYDGFGLAWAISENYCVDEGQCFFQIKHEFQMLRNRLTTHALLGTCIAFNNEITALHFLGRRSPFYMCFGFHPSLVCLYYIMEIEFIKNVIGENEREFSQISLLTPISRNDDAITVDTSPPHTGVVHDGLPGNPEIDYQQGMDLNAYWDQFFDRESGVFFYQFLVDTSCADKSAFSLDINNTDIVETYNTYGSHTVSGDGTYYFTVVAYNRALDPSEPVCSDGVTIDSSVPGVKEVVVKDAVITGGLVTDVNQTSYYIIGSDRVRRLIQNPTADCVSKATILSDIDLYPLQRFDNNDSLIEVDGNVFCSNSTSAPSNIGLSLPKASLMEMSWEPLDIPAKIFDYEVGFSSTAGSSAPDIMAFESTKQHAHVRITHANVPDATEIYIIIKTISKSNVEGLTTLGPCFMDTTPPDFTGSITVSLSGEYLVASWAANAFSDSEELFDMDYQFAIGQTPYGTEIQNFKPVEGSTTCVLTTSPTCTAVNITDLEWNIHGHHTYYISIKVTNTAGLVNIQTSTPYIHDVQLPAEGVVLDIDTESFSTDIPLMDKEDTDFQKVSSSMAARWSGFAHPHLDVTYSISIGTTMGGSDVVSLKDVGNSLAHQETGLSLTPYQTYYFTVTAVSSAGNTAVSSDGVTVVTESDILPGVVISDGVPCNMTDLTVDHHEEDKRINCENEPDVQLSLNSLKAYWSVPDNIKPYTTDAFIAVEQRSTVGNVWTIFREYAHVSTVFDISIDDLVLSPGIKYRLSLKLCARTFCFSPVSTDGVMVMANPPVTGDITVEHLNTTVTGGAEKLMISFDKFYDPDIEDTTEKYSAIWKYEYAVTDNSVKGKTYITWTNLDTFTTNGNRINFEMVLTGEMDFSRCKRFSIRGYDQVRLTSTVSTEIKDCKAFNPILINPNIVIDAVGAASATEGIGIPIFLEENDRWKPADEDYTPYKNLISAVWPSLRHGENVNYKYAIIDAKNVDVTTYYKQVGQLSLVDPCIPDAIRCGETHREFMNEEFTHNELVHGTRYTVCIYAPQTAIVNEDWILQLPAVSACSDGIIVDLTPPTAGRLWIGHNIDTIYQTSDSDMYVNWDNFQDVEEFNNGPHPSGIKEYILGIGTSSGGNDVVAFENVGVLQHKALHQLNLQNGYKYYATLKAVDFANRETEVVSEPVIIDTTPPVTSNKPIVITNRHITSTTEIDPCWKDVFLDLESGIDYYLWSVGSEPGYTDMMSYLKVVDEECGMTDKNNPLDLKDGHYYYINVRAFNKAGLSSLATSWAFQVDTTPPTPGHVYDGDKSQLTGSVKDIDFQTETKVLHACWEGFHESHSTIKDYYVSVGTCPQCEDILQEQAVGITYDFTLENIHLGTGLRYYTTVTACNTADMCTTMTSDGVIIDNSAPVAGKVQDGTGFIDTEYQSMTTYISAKWYGFDDPQSGLEKYVWMAGTTKGGTDIIPETELHLTETAAFYNTSLGLPLNQRIFVTVRAYNKVGLWSESTSNGFLVDTSAPVITTTPTFSADFGINGLKQVYRTSMKVEWAVDDDESYIKRQYLSVNSHIGGEFMLSSQSVNGISRSYVFSGLDLHDGVTYYVTLISCNSAEICVTSTSPGMFVDSTPPSRGMFAITTDHAADPELLRHVTGWMLWSQRAVNLAWLGFSDLHSDIDHYKVAVGSTYLGQDLNAVCAKLGNTLTYSVFVRIWYSADQYAVFKSNGIVVMGQAPVLASVRGKTVIEKIRGTTVKDTDFMQIGRPITFDWSSKFLEYETTIEKYSIYLSTFPGGHDILRVAHDIPGTDQQYNMTGLKLTPGVVHYTNVIAYNYAGAHTTATSDGFVVDYTLPKSGIVYDGLGSTDLEFTNSSESVSAHWHGFTDTESGIEKYYWCFGTTTFVDNRKRDKTECSVLGWTDAGLHVSASSNISADLPQGTRLYAKVYSVDSAGLKSDIVVSDSAVVDKTPPVSEKFIHSIDKLGNNTSFENTGGDEINFENVTSVDICMVSTSYHPLSWIPSPFTCMAVVSSDVNLAREGRSFLFIRGSVHQELPQVIAGRLYRVSFFSSHLSITDSVAANKEGFIQFGDGERLVFLIYTKSYRKDGHGTSPDREEVSWHTHQFYFRPTEDAVNITIGSMDMTTGIFLDDISVQEVNLTTGASSDHVHGHVVYLHEWSSIHGSWSFSDPDSPIIDYTWAIGYAEGGTQIQPFRSAGLMNFAFNNNVTLVHNTYIYVTAIATNAAGLRGVSYSDPILVDLTPPDIKYMYDGRGADEDSWTFNEVVANWEVEDLESGIKFCKWAIGYAPGKTDLLVYTDRSASPAAMEFDYSVLEGYTIYTTLSCENNAGLTYSLSTDGVKISNTPPSISTVQMEVLSLSSTEYNPRDWYLGLTDTMRIKWSGFTDSIGVETYKVKYPGQQSESMFFPANQEVLYTHFTKMSLTDDTHDVSTQAMNKLFLRSLYFTTNVTVQTAAPLVDNSKSLGLSYINNEVVVSWGDVFTSDYSLYYEVSAGSFQSGVNIIQWQYTNQTSITFGIPASVKTETGTAIYVNVRAISVGGYYAQKDGSFKLP</sequence>
<dbReference type="Gene3D" id="3.40.1170.10">
    <property type="entry name" value="DNA repair protein MutS, domain I"/>
    <property type="match status" value="1"/>
</dbReference>
<organism evidence="14 15">
    <name type="scientific">Mytilus galloprovincialis</name>
    <name type="common">Mediterranean mussel</name>
    <dbReference type="NCBI Taxonomy" id="29158"/>
    <lineage>
        <taxon>Eukaryota</taxon>
        <taxon>Metazoa</taxon>
        <taxon>Spiralia</taxon>
        <taxon>Lophotrochozoa</taxon>
        <taxon>Mollusca</taxon>
        <taxon>Bivalvia</taxon>
        <taxon>Autobranchia</taxon>
        <taxon>Pteriomorphia</taxon>
        <taxon>Mytilida</taxon>
        <taxon>Mytiloidea</taxon>
        <taxon>Mytilidae</taxon>
        <taxon>Mytilinae</taxon>
        <taxon>Mytilus</taxon>
    </lineage>
</organism>
<dbReference type="InterPro" id="IPR036187">
    <property type="entry name" value="DNA_mismatch_repair_MutS_sf"/>
</dbReference>
<dbReference type="FunFam" id="3.40.1170.10:FF:000003">
    <property type="entry name" value="DNA mismatch repair protein"/>
    <property type="match status" value="1"/>
</dbReference>
<dbReference type="Pfam" id="PF05192">
    <property type="entry name" value="MutS_III"/>
    <property type="match status" value="1"/>
</dbReference>
<dbReference type="FunFam" id="1.10.1420.10:FF:000003">
    <property type="entry name" value="DNA mismatch repair protein"/>
    <property type="match status" value="1"/>
</dbReference>
<evidence type="ECO:0000256" key="10">
    <source>
        <dbReference type="ARBA" id="ARBA00029795"/>
    </source>
</evidence>
<dbReference type="PROSITE" id="PS00486">
    <property type="entry name" value="DNA_MISMATCH_REPAIR_2"/>
    <property type="match status" value="1"/>
</dbReference>
<dbReference type="CDD" id="cd00063">
    <property type="entry name" value="FN3"/>
    <property type="match status" value="1"/>
</dbReference>
<dbReference type="EMBL" id="UYJE01000384">
    <property type="protein sequence ID" value="VDH92808.1"/>
    <property type="molecule type" value="Genomic_DNA"/>
</dbReference>
<feature type="coiled-coil region" evidence="12">
    <location>
        <begin position="468"/>
        <end position="495"/>
    </location>
</feature>
<dbReference type="SMART" id="SM00533">
    <property type="entry name" value="MUTSd"/>
    <property type="match status" value="1"/>
</dbReference>
<evidence type="ECO:0000256" key="11">
    <source>
        <dbReference type="ARBA" id="ARBA00073545"/>
    </source>
</evidence>
<dbReference type="GO" id="GO:0005524">
    <property type="term" value="F:ATP binding"/>
    <property type="evidence" value="ECO:0007669"/>
    <property type="project" value="UniProtKB-KW"/>
</dbReference>
<dbReference type="Pfam" id="PF01624">
    <property type="entry name" value="MutS_I"/>
    <property type="match status" value="1"/>
</dbReference>
<dbReference type="GO" id="GO:0030983">
    <property type="term" value="F:mismatched DNA binding"/>
    <property type="evidence" value="ECO:0007669"/>
    <property type="project" value="InterPro"/>
</dbReference>
<dbReference type="InterPro" id="IPR007860">
    <property type="entry name" value="DNA_mmatch_repair_MutS_con_dom"/>
</dbReference>
<evidence type="ECO:0000256" key="5">
    <source>
        <dbReference type="ARBA" id="ARBA00022763"/>
    </source>
</evidence>
<dbReference type="SUPFAM" id="SSF53150">
    <property type="entry name" value="DNA repair protein MutS, domain II"/>
    <property type="match status" value="1"/>
</dbReference>
<dbReference type="PANTHER" id="PTHR16897:SF2">
    <property type="entry name" value="OS03G0226600 PROTEIN"/>
    <property type="match status" value="1"/>
</dbReference>
<dbReference type="Pfam" id="PF00488">
    <property type="entry name" value="MutS_V"/>
    <property type="match status" value="1"/>
</dbReference>
<dbReference type="Gene3D" id="2.60.40.10">
    <property type="entry name" value="Immunoglobulins"/>
    <property type="match status" value="1"/>
</dbReference>
<keyword evidence="7" id="KW-0238">DNA-binding</keyword>
<keyword evidence="4" id="KW-0547">Nucleotide-binding</keyword>
<protein>
    <recommendedName>
        <fullName evidence="11">DNA mismatch repair protein MSH2</fullName>
    </recommendedName>
    <alternativeName>
        <fullName evidence="3">DNA mismatch repair protein Msh2</fullName>
    </alternativeName>
    <alternativeName>
        <fullName evidence="10">MutS protein homolog 2</fullName>
    </alternativeName>
</protein>
<dbReference type="InterPro" id="IPR016151">
    <property type="entry name" value="DNA_mismatch_repair_MutS_N"/>
</dbReference>
<accession>A0A8B6BLZ7</accession>
<evidence type="ECO:0000256" key="4">
    <source>
        <dbReference type="ARBA" id="ARBA00022741"/>
    </source>
</evidence>
<dbReference type="SUPFAM" id="SSF48334">
    <property type="entry name" value="DNA repair protein MutS, domain III"/>
    <property type="match status" value="1"/>
</dbReference>
<dbReference type="Gene3D" id="3.30.420.110">
    <property type="entry name" value="MutS, connector domain"/>
    <property type="match status" value="1"/>
</dbReference>
<keyword evidence="9" id="KW-0539">Nucleus</keyword>
<evidence type="ECO:0000256" key="12">
    <source>
        <dbReference type="SAM" id="Coils"/>
    </source>
</evidence>
<proteinExistence type="inferred from homology"/>
<dbReference type="InterPro" id="IPR003961">
    <property type="entry name" value="FN3_dom"/>
</dbReference>
<evidence type="ECO:0000256" key="9">
    <source>
        <dbReference type="ARBA" id="ARBA00023242"/>
    </source>
</evidence>
<dbReference type="InterPro" id="IPR007695">
    <property type="entry name" value="DNA_mismatch_repair_MutS-lik_N"/>
</dbReference>
<evidence type="ECO:0000256" key="3">
    <source>
        <dbReference type="ARBA" id="ARBA00019549"/>
    </source>
</evidence>
<dbReference type="InterPro" id="IPR007696">
    <property type="entry name" value="DNA_mismatch_repair_MutS_core"/>
</dbReference>
<comment type="similarity">
    <text evidence="2">Belongs to the DNA mismatch repair MutS family.</text>
</comment>
<evidence type="ECO:0000256" key="6">
    <source>
        <dbReference type="ARBA" id="ARBA00022840"/>
    </source>
</evidence>
<dbReference type="InterPro" id="IPR027417">
    <property type="entry name" value="P-loop_NTPase"/>
</dbReference>
<comment type="caution">
    <text evidence="14">The sequence shown here is derived from an EMBL/GenBank/DDBJ whole genome shotgun (WGS) entry which is preliminary data.</text>
</comment>
<dbReference type="InterPro" id="IPR036678">
    <property type="entry name" value="MutS_con_dom_sf"/>
</dbReference>
<evidence type="ECO:0000256" key="7">
    <source>
        <dbReference type="ARBA" id="ARBA00023125"/>
    </source>
</evidence>
<dbReference type="PANTHER" id="PTHR16897">
    <property type="entry name" value="OS10G0105400 PROTEIN"/>
    <property type="match status" value="1"/>
</dbReference>
<comment type="subcellular location">
    <subcellularLocation>
        <location evidence="1">Nucleus</location>
    </subcellularLocation>
</comment>
<keyword evidence="15" id="KW-1185">Reference proteome</keyword>
<dbReference type="InterPro" id="IPR013783">
    <property type="entry name" value="Ig-like_fold"/>
</dbReference>
<evidence type="ECO:0000259" key="13">
    <source>
        <dbReference type="PROSITE" id="PS00486"/>
    </source>
</evidence>
<keyword evidence="12" id="KW-0175">Coiled coil</keyword>
<keyword evidence="5" id="KW-0227">DNA damage</keyword>
<name>A0A8B6BLZ7_MYTGA</name>
<evidence type="ECO:0000313" key="14">
    <source>
        <dbReference type="EMBL" id="VDH92808.1"/>
    </source>
</evidence>
<dbReference type="GO" id="GO:0006298">
    <property type="term" value="P:mismatch repair"/>
    <property type="evidence" value="ECO:0007669"/>
    <property type="project" value="InterPro"/>
</dbReference>
<dbReference type="Pfam" id="PF05190">
    <property type="entry name" value="MutS_IV"/>
    <property type="match status" value="1"/>
</dbReference>
<evidence type="ECO:0000313" key="15">
    <source>
        <dbReference type="Proteomes" id="UP000596742"/>
    </source>
</evidence>
<dbReference type="FunFam" id="3.30.420.110:FF:000002">
    <property type="entry name" value="DNA mismatch repair protein"/>
    <property type="match status" value="1"/>
</dbReference>
<dbReference type="SUPFAM" id="SSF52540">
    <property type="entry name" value="P-loop containing nucleoside triphosphate hydrolases"/>
    <property type="match status" value="1"/>
</dbReference>
<feature type="domain" description="DNA mismatch repair proteins mutS family" evidence="13">
    <location>
        <begin position="740"/>
        <end position="756"/>
    </location>
</feature>
<reference evidence="14" key="1">
    <citation type="submission" date="2018-11" db="EMBL/GenBank/DDBJ databases">
        <authorList>
            <person name="Alioto T."/>
            <person name="Alioto T."/>
        </authorList>
    </citation>
    <scope>NUCLEOTIDE SEQUENCE</scope>
</reference>
<keyword evidence="6" id="KW-0067">ATP-binding</keyword>
<dbReference type="Proteomes" id="UP000596742">
    <property type="component" value="Unassembled WGS sequence"/>
</dbReference>
<dbReference type="InterPro" id="IPR007861">
    <property type="entry name" value="DNA_mismatch_repair_MutS_clamp"/>
</dbReference>
<keyword evidence="8" id="KW-0234">DNA repair</keyword>
<evidence type="ECO:0000256" key="8">
    <source>
        <dbReference type="ARBA" id="ARBA00023204"/>
    </source>
</evidence>
<dbReference type="Pfam" id="PF05188">
    <property type="entry name" value="MutS_II"/>
    <property type="match status" value="1"/>
</dbReference>
<dbReference type="Gene3D" id="3.40.50.300">
    <property type="entry name" value="P-loop containing nucleotide triphosphate hydrolases"/>
    <property type="match status" value="1"/>
</dbReference>
<evidence type="ECO:0000256" key="2">
    <source>
        <dbReference type="ARBA" id="ARBA00006271"/>
    </source>
</evidence>
<dbReference type="SMART" id="SM00534">
    <property type="entry name" value="MUTSac"/>
    <property type="match status" value="1"/>
</dbReference>
<gene>
    <name evidence="14" type="ORF">MGAL_10B085321</name>
</gene>
<evidence type="ECO:0000256" key="1">
    <source>
        <dbReference type="ARBA" id="ARBA00004123"/>
    </source>
</evidence>
<dbReference type="Gene3D" id="1.10.1420.10">
    <property type="match status" value="2"/>
</dbReference>